<dbReference type="Pfam" id="PF07593">
    <property type="entry name" value="UnbV_ASPIC"/>
    <property type="match status" value="1"/>
</dbReference>
<gene>
    <name evidence="3" type="ORF">METZ01_LOCUS29873</name>
</gene>
<evidence type="ECO:0000313" key="3">
    <source>
        <dbReference type="EMBL" id="SUZ77019.1"/>
    </source>
</evidence>
<feature type="domain" description="ASPIC/UnbV" evidence="2">
    <location>
        <begin position="433"/>
        <end position="492"/>
    </location>
</feature>
<dbReference type="PANTHER" id="PTHR16026:SF0">
    <property type="entry name" value="CARTILAGE ACIDIC PROTEIN 1"/>
    <property type="match status" value="1"/>
</dbReference>
<dbReference type="InterPro" id="IPR011519">
    <property type="entry name" value="UnbV_ASPIC"/>
</dbReference>
<accession>A0A381QF49</accession>
<organism evidence="3">
    <name type="scientific">marine metagenome</name>
    <dbReference type="NCBI Taxonomy" id="408172"/>
    <lineage>
        <taxon>unclassified sequences</taxon>
        <taxon>metagenomes</taxon>
        <taxon>ecological metagenomes</taxon>
    </lineage>
</organism>
<evidence type="ECO:0000256" key="1">
    <source>
        <dbReference type="ARBA" id="ARBA00022729"/>
    </source>
</evidence>
<dbReference type="EMBL" id="UINC01001300">
    <property type="protein sequence ID" value="SUZ77019.1"/>
    <property type="molecule type" value="Genomic_DNA"/>
</dbReference>
<protein>
    <recommendedName>
        <fullName evidence="2">ASPIC/UnbV domain-containing protein</fullName>
    </recommendedName>
</protein>
<dbReference type="InterPro" id="IPR027039">
    <property type="entry name" value="Crtac1"/>
</dbReference>
<keyword evidence="1" id="KW-0732">Signal</keyword>
<dbReference type="InterPro" id="IPR013517">
    <property type="entry name" value="FG-GAP"/>
</dbReference>
<sequence>VGDFVSESGGSGGAWLDYDIDGRLDVFLVNGLPTWGDYSKGNGHTFMRSHGDRFSVAPESAGLRDLVWGSGAAVGDVDNDGFPDVFVTALGSDHLYRNNGDGTFSAWSAGIEGNDWSTSATFTDWDGDGFLDLYVAKYLEFDEDEIPVPGDGACFYGTVEVFCGPEGLVGTSDKFYRNNGDGTFLPWMESEIDPDATYGFALIDIDCDGDVRPEIYVANDSNINLLYRRTKNGGIEDWALFGGAGYSGDGREQAGMGATSADYDGDGLFDVFVTNFQNDYNTLYDNRGDCNFEDVTARRGLATSSFPYMGWSAHFFDVDGDADQDLFVANGHIHPQFEQAGIEPYAQRNLLYLNQLRETGTADFSEVSELSGKGMLAIASSRGALRGDYDNDGDHDLLVTNINDKAELLRNNGPIRFPVLRLILIGRSSNRSAYGAQIRVESGGISQLLELRVSDGYVGSNDPRTLVYLPGGTADVIEIHWPGGSVTQLEQEEPGWLLVDEVQGVIARRSP</sequence>
<dbReference type="PANTHER" id="PTHR16026">
    <property type="entry name" value="CARTILAGE ACIDIC PROTEIN 1"/>
    <property type="match status" value="1"/>
</dbReference>
<dbReference type="InterPro" id="IPR028994">
    <property type="entry name" value="Integrin_alpha_N"/>
</dbReference>
<evidence type="ECO:0000259" key="2">
    <source>
        <dbReference type="Pfam" id="PF07593"/>
    </source>
</evidence>
<dbReference type="AlphaFoldDB" id="A0A381QF49"/>
<name>A0A381QF49_9ZZZZ</name>
<proteinExistence type="predicted"/>
<dbReference type="Pfam" id="PF13517">
    <property type="entry name" value="FG-GAP_3"/>
    <property type="match status" value="2"/>
</dbReference>
<dbReference type="Gene3D" id="2.130.10.130">
    <property type="entry name" value="Integrin alpha, N-terminal"/>
    <property type="match status" value="2"/>
</dbReference>
<feature type="non-terminal residue" evidence="3">
    <location>
        <position position="1"/>
    </location>
</feature>
<reference evidence="3" key="1">
    <citation type="submission" date="2018-05" db="EMBL/GenBank/DDBJ databases">
        <authorList>
            <person name="Lanie J.A."/>
            <person name="Ng W.-L."/>
            <person name="Kazmierczak K.M."/>
            <person name="Andrzejewski T.M."/>
            <person name="Davidsen T.M."/>
            <person name="Wayne K.J."/>
            <person name="Tettelin H."/>
            <person name="Glass J.I."/>
            <person name="Rusch D."/>
            <person name="Podicherti R."/>
            <person name="Tsui H.-C.T."/>
            <person name="Winkler M.E."/>
        </authorList>
    </citation>
    <scope>NUCLEOTIDE SEQUENCE</scope>
</reference>
<dbReference type="SUPFAM" id="SSF69318">
    <property type="entry name" value="Integrin alpha N-terminal domain"/>
    <property type="match status" value="1"/>
</dbReference>